<protein>
    <submittedName>
        <fullName evidence="1">Uncharacterized protein</fullName>
    </submittedName>
</protein>
<dbReference type="KEGG" id="ppru:FDP22_24125"/>
<dbReference type="Proteomes" id="UP000305888">
    <property type="component" value="Plasmid pD4M1F"/>
</dbReference>
<dbReference type="OrthoDB" id="7888886at2"/>
<sequence length="654" mass="70885">MWELRGIGRAALLDGTGAPVTLRSERSLALIAYLALGPAASMTRERACGLFWGDRPEAAARSSLRQLLHRLKADLADAPDLLDIGRDSIALKEPLRTDLHRLCDEIAAGAPPQTLPEAEALLQGLESLSEEFDAWLGIVRQRWVERLLGLLSAALKVPGPVQIHAARGLFSADPTHDGAARILIQTALDEAALAEALRVYERHWDALDAEWDQEPAADLQDLVVRAKSGEVISRVAPAPARAMPRQAPAPAGFPPGPPVDPAAPPIIEIAPFLPAGPWTGPSDLPNGFRLELIAALVRFREWAVVEQSVGLDPDYRISGIFMDVGGRVRLTLTTIECRTGGYLYSDALELETDAWADIVTRTIRRVAISLNMHVSRRRLTAWDVASPESAAPGRGQAYDLWLRGNDLRKRWSASSFDEAEVAFRQLIKLEPGYAAAYSSLAGLLNTRHLAEPGIMRSPARAAAAREFAMRAVALDPLDGRNQHALAWSHALCESHELAAFHFDLSMELNPSSPRTLVPLAHGYSFLGQHDRALGLAAQAMAIHPQMNGVHWGYLMCIRYFAGDTTGALQAGEAAGDAVFDFLAWHAAALAMDGATVAARAKMEQFVAAAVDRWAGDGPADWEAIGRWLMHSFPIRRAEDLARLRTGLAAAGLPV</sequence>
<reference evidence="1 2" key="1">
    <citation type="submission" date="2019-06" db="EMBL/GenBank/DDBJ databases">
        <title>Genome sequence of Rhodobacteraceae bacterium D4M1.</title>
        <authorList>
            <person name="Cao J."/>
        </authorList>
    </citation>
    <scope>NUCLEOTIDE SEQUENCE [LARGE SCALE GENOMIC DNA]</scope>
    <source>
        <strain evidence="1 2">D4M1</strain>
        <plasmid evidence="2">pd4m1f</plasmid>
    </source>
</reference>
<dbReference type="InterPro" id="IPR051677">
    <property type="entry name" value="AfsR-DnrI-RedD_regulator"/>
</dbReference>
<organism evidence="1 2">
    <name type="scientific">Paroceanicella profunda</name>
    <dbReference type="NCBI Taxonomy" id="2579971"/>
    <lineage>
        <taxon>Bacteria</taxon>
        <taxon>Pseudomonadati</taxon>
        <taxon>Pseudomonadota</taxon>
        <taxon>Alphaproteobacteria</taxon>
        <taxon>Rhodobacterales</taxon>
        <taxon>Paracoccaceae</taxon>
        <taxon>Paroceanicella</taxon>
    </lineage>
</organism>
<dbReference type="InterPro" id="IPR036388">
    <property type="entry name" value="WH-like_DNA-bd_sf"/>
</dbReference>
<dbReference type="RefSeq" id="WP_138579382.1">
    <property type="nucleotide sequence ID" value="NZ_CP040824.1"/>
</dbReference>
<dbReference type="AlphaFoldDB" id="A0A5B8G4I4"/>
<accession>A0A5B8G4I4</accession>
<dbReference type="Gene3D" id="1.25.40.10">
    <property type="entry name" value="Tetratricopeptide repeat domain"/>
    <property type="match status" value="2"/>
</dbReference>
<keyword evidence="2" id="KW-1185">Reference proteome</keyword>
<dbReference type="PANTHER" id="PTHR35807">
    <property type="entry name" value="TRANSCRIPTIONAL REGULATOR REDD-RELATED"/>
    <property type="match status" value="1"/>
</dbReference>
<proteinExistence type="predicted"/>
<dbReference type="EMBL" id="CP040824">
    <property type="protein sequence ID" value="QDL94950.1"/>
    <property type="molecule type" value="Genomic_DNA"/>
</dbReference>
<evidence type="ECO:0000313" key="1">
    <source>
        <dbReference type="EMBL" id="QDL94950.1"/>
    </source>
</evidence>
<geneLocation type="plasmid" evidence="2">
    <name>pd4m1f</name>
</geneLocation>
<gene>
    <name evidence="1" type="ORF">FDP22_24125</name>
</gene>
<dbReference type="Gene3D" id="1.10.10.10">
    <property type="entry name" value="Winged helix-like DNA-binding domain superfamily/Winged helix DNA-binding domain"/>
    <property type="match status" value="1"/>
</dbReference>
<name>A0A5B8G4I4_9RHOB</name>
<dbReference type="InterPro" id="IPR011990">
    <property type="entry name" value="TPR-like_helical_dom_sf"/>
</dbReference>
<keyword evidence="1" id="KW-0614">Plasmid</keyword>
<evidence type="ECO:0000313" key="2">
    <source>
        <dbReference type="Proteomes" id="UP000305888"/>
    </source>
</evidence>
<dbReference type="SUPFAM" id="SSF48452">
    <property type="entry name" value="TPR-like"/>
    <property type="match status" value="1"/>
</dbReference>